<dbReference type="PANTHER" id="PTHR10066">
    <property type="entry name" value="BETA-GLUCURONIDASE"/>
    <property type="match status" value="1"/>
</dbReference>
<evidence type="ECO:0000256" key="3">
    <source>
        <dbReference type="ARBA" id="ARBA00016205"/>
    </source>
</evidence>
<evidence type="ECO:0000256" key="5">
    <source>
        <dbReference type="ARBA" id="ARBA00023295"/>
    </source>
</evidence>
<feature type="domain" description="Glycoside hydrolase family 2 immunoglobulin-like beta-sandwich" evidence="7">
    <location>
        <begin position="183"/>
        <end position="283"/>
    </location>
</feature>
<dbReference type="InterPro" id="IPR006103">
    <property type="entry name" value="Glyco_hydro_2_cat"/>
</dbReference>
<evidence type="ECO:0000259" key="8">
    <source>
        <dbReference type="Pfam" id="PF02836"/>
    </source>
</evidence>
<dbReference type="PANTHER" id="PTHR10066:SF67">
    <property type="entry name" value="BETA-GLUCURONIDASE"/>
    <property type="match status" value="1"/>
</dbReference>
<dbReference type="SUPFAM" id="SSF51445">
    <property type="entry name" value="(Trans)glycosidases"/>
    <property type="match status" value="1"/>
</dbReference>
<keyword evidence="4 6" id="KW-0378">Hydrolase</keyword>
<dbReference type="Pfam" id="PF02837">
    <property type="entry name" value="Glyco_hydro_2_N"/>
    <property type="match status" value="1"/>
</dbReference>
<dbReference type="Pfam" id="PF00703">
    <property type="entry name" value="Glyco_hydro_2"/>
    <property type="match status" value="1"/>
</dbReference>
<organism evidence="10 11">
    <name type="scientific">Paenibacillus elgii</name>
    <dbReference type="NCBI Taxonomy" id="189691"/>
    <lineage>
        <taxon>Bacteria</taxon>
        <taxon>Bacillati</taxon>
        <taxon>Bacillota</taxon>
        <taxon>Bacilli</taxon>
        <taxon>Bacillales</taxon>
        <taxon>Paenibacillaceae</taxon>
        <taxon>Paenibacillus</taxon>
    </lineage>
</organism>
<dbReference type="SUPFAM" id="SSF49303">
    <property type="entry name" value="beta-Galactosidase/glucuronidase domain"/>
    <property type="match status" value="1"/>
</dbReference>
<comment type="caution">
    <text evidence="10">The sequence shown here is derived from an EMBL/GenBank/DDBJ whole genome shotgun (WGS) entry which is preliminary data.</text>
</comment>
<evidence type="ECO:0000259" key="9">
    <source>
        <dbReference type="Pfam" id="PF02837"/>
    </source>
</evidence>
<proteinExistence type="inferred from homology"/>
<dbReference type="EMBL" id="PYHP01000099">
    <property type="protein sequence ID" value="PUA34764.1"/>
    <property type="molecule type" value="Genomic_DNA"/>
</dbReference>
<dbReference type="InterPro" id="IPR017853">
    <property type="entry name" value="GH"/>
</dbReference>
<keyword evidence="5 6" id="KW-0326">Glycosidase</keyword>
<evidence type="ECO:0000313" key="11">
    <source>
        <dbReference type="Proteomes" id="UP000244184"/>
    </source>
</evidence>
<protein>
    <recommendedName>
        <fullName evidence="3">Beta-glucuronidase</fullName>
        <ecNumber evidence="2">3.2.1.31</ecNumber>
    </recommendedName>
</protein>
<dbReference type="NCBIfam" id="NF007538">
    <property type="entry name" value="PRK10150.1"/>
    <property type="match status" value="1"/>
</dbReference>
<dbReference type="PROSITE" id="PS00719">
    <property type="entry name" value="GLYCOSYL_HYDROL_F2_1"/>
    <property type="match status" value="1"/>
</dbReference>
<dbReference type="GO" id="GO:0004566">
    <property type="term" value="F:beta-glucuronidase activity"/>
    <property type="evidence" value="ECO:0007669"/>
    <property type="project" value="UniProtKB-EC"/>
</dbReference>
<sequence length="591" mass="66485">MLYPQSNSSRAMISLDGFWKFAPDVNDDGEQRGWPLQLPADREIGVPASWNEQFQDLMYFFGTGWYEREVELSRQLRSERIWLRVGSANYLSTVWVNGTEVGRHEGAHLPFVFEITNYVRWDGPNRITIRVDAAIAADRLPPGDVEDEQIVGFKGQYPNNYYDFFPYGGIHRSVTLFTTPMSFVRDIRITTEIDGTDGKVKAHVGLSKGFEGACTVSIRGTQCRSSVEVHGDGTDGPLVDVDFTVPAARLWCPEDTFLYELEVRLTDGDGQAIDQYVQTFGIRTVSIRGTELLLNGKPVFLTGFGMHEDFPVLGKGISPAVIAKDFNLLNWIGANSVRTSHYPYSDEFLSYADKHGLLVIGETPFVGFVRSHYQGTAILNKAKRVITEMIERDVNHPCVIAWSLANEGDTLAPEADAFYEALYSHAKSLDDTRPVTIVNCVDVEKDVALKHYDFVSLNRYHGWYEQAGRLDEGCRILSEKLDRCYEVLGKPVIVTEFGADAVAGVHVDPPEVFSEEYQAEMVTRQYEIIRQKPYTIGAHVWSFADFKTSQTPSRVVVNRKGVFTRDRQPKLSAHKLKALWSGGSSKKPSRT</sequence>
<dbReference type="RefSeq" id="WP_108534974.1">
    <property type="nucleotide sequence ID" value="NZ_PYHP01000099.1"/>
</dbReference>
<dbReference type="Gene3D" id="2.60.120.260">
    <property type="entry name" value="Galactose-binding domain-like"/>
    <property type="match status" value="1"/>
</dbReference>
<dbReference type="FunFam" id="3.20.20.80:FF:000080">
    <property type="entry name" value="Beta-glucuronidase UidA"/>
    <property type="match status" value="1"/>
</dbReference>
<name>A0A2T6FS76_9BACL</name>
<reference evidence="10 11" key="1">
    <citation type="submission" date="2018-03" db="EMBL/GenBank/DDBJ databases">
        <title>Genome sequence of Paenibacillus elgii strain AC13 an antimicrobial compound producing bacteria.</title>
        <authorList>
            <person name="Kurokawa A.S."/>
            <person name="Araujo J.F."/>
            <person name="Costa R.A."/>
            <person name="Ortega D.B."/>
            <person name="Pires A.S."/>
            <person name="Pappas G.J.Jr."/>
            <person name="Franco O.L."/>
            <person name="Barreto C."/>
            <person name="Magalhaes B.S."/>
            <person name="Kruger R.H."/>
        </authorList>
    </citation>
    <scope>NUCLEOTIDE SEQUENCE [LARGE SCALE GENOMIC DNA]</scope>
    <source>
        <strain evidence="10 11">AC13</strain>
    </source>
</reference>
<evidence type="ECO:0000259" key="7">
    <source>
        <dbReference type="Pfam" id="PF00703"/>
    </source>
</evidence>
<evidence type="ECO:0000313" key="10">
    <source>
        <dbReference type="EMBL" id="PUA34764.1"/>
    </source>
</evidence>
<feature type="domain" description="Glycosyl hydrolases family 2 sugar binding" evidence="9">
    <location>
        <begin position="14"/>
        <end position="180"/>
    </location>
</feature>
<dbReference type="Pfam" id="PF02836">
    <property type="entry name" value="Glyco_hydro_2_C"/>
    <property type="match status" value="1"/>
</dbReference>
<dbReference type="GO" id="GO:0019391">
    <property type="term" value="P:glucuronoside catabolic process"/>
    <property type="evidence" value="ECO:0007669"/>
    <property type="project" value="TreeGrafter"/>
</dbReference>
<dbReference type="Proteomes" id="UP000244184">
    <property type="component" value="Unassembled WGS sequence"/>
</dbReference>
<dbReference type="SUPFAM" id="SSF49785">
    <property type="entry name" value="Galactose-binding domain-like"/>
    <property type="match status" value="1"/>
</dbReference>
<dbReference type="InterPro" id="IPR013783">
    <property type="entry name" value="Ig-like_fold"/>
</dbReference>
<dbReference type="EC" id="3.2.1.31" evidence="2"/>
<dbReference type="InterPro" id="IPR006101">
    <property type="entry name" value="Glyco_hydro_2"/>
</dbReference>
<dbReference type="InterPro" id="IPR006102">
    <property type="entry name" value="Ig-like_GH2"/>
</dbReference>
<dbReference type="InterPro" id="IPR008979">
    <property type="entry name" value="Galactose-bd-like_sf"/>
</dbReference>
<dbReference type="InterPro" id="IPR006104">
    <property type="entry name" value="Glyco_hydro_2_N"/>
</dbReference>
<dbReference type="InterPro" id="IPR036156">
    <property type="entry name" value="Beta-gal/glucu_dom_sf"/>
</dbReference>
<feature type="domain" description="Glycoside hydrolase family 2 catalytic" evidence="8">
    <location>
        <begin position="285"/>
        <end position="581"/>
    </location>
</feature>
<evidence type="ECO:0000256" key="2">
    <source>
        <dbReference type="ARBA" id="ARBA00012761"/>
    </source>
</evidence>
<evidence type="ECO:0000256" key="4">
    <source>
        <dbReference type="ARBA" id="ARBA00022801"/>
    </source>
</evidence>
<dbReference type="AlphaFoldDB" id="A0A2T6FS76"/>
<dbReference type="Gene3D" id="2.60.40.10">
    <property type="entry name" value="Immunoglobulins"/>
    <property type="match status" value="1"/>
</dbReference>
<accession>A0A2T6FS76</accession>
<dbReference type="GO" id="GO:0030246">
    <property type="term" value="F:carbohydrate binding"/>
    <property type="evidence" value="ECO:0007669"/>
    <property type="project" value="TreeGrafter"/>
</dbReference>
<dbReference type="InterPro" id="IPR023230">
    <property type="entry name" value="Glyco_hydro_2_CS"/>
</dbReference>
<evidence type="ECO:0000256" key="6">
    <source>
        <dbReference type="RuleBase" id="RU361154"/>
    </source>
</evidence>
<dbReference type="GO" id="GO:0005975">
    <property type="term" value="P:carbohydrate metabolic process"/>
    <property type="evidence" value="ECO:0007669"/>
    <property type="project" value="InterPro"/>
</dbReference>
<dbReference type="Gene3D" id="3.20.20.80">
    <property type="entry name" value="Glycosidases"/>
    <property type="match status" value="1"/>
</dbReference>
<dbReference type="PRINTS" id="PR00132">
    <property type="entry name" value="GLHYDRLASE2"/>
</dbReference>
<evidence type="ECO:0000256" key="1">
    <source>
        <dbReference type="ARBA" id="ARBA00007401"/>
    </source>
</evidence>
<gene>
    <name evidence="10" type="ORF">C8Z91_33335</name>
</gene>
<comment type="similarity">
    <text evidence="1 6">Belongs to the glycosyl hydrolase 2 family.</text>
</comment>